<dbReference type="AlphaFoldDB" id="A0A3B4FF13"/>
<dbReference type="InterPro" id="IPR052993">
    <property type="entry name" value="CFA-57"/>
</dbReference>
<evidence type="ECO:0000313" key="1">
    <source>
        <dbReference type="Ensembl" id="ENSPNYP00000008304.1"/>
    </source>
</evidence>
<name>A0A3B4FF13_9CICH</name>
<protein>
    <submittedName>
        <fullName evidence="1">Uncharacterized protein</fullName>
    </submittedName>
</protein>
<dbReference type="GeneTree" id="ENSGT00940000175705"/>
<dbReference type="PANTHER" id="PTHR32215:SF0">
    <property type="entry name" value="CILIA- AND FLAGELLA-ASSOCIATED PROTEIN 57"/>
    <property type="match status" value="1"/>
</dbReference>
<dbReference type="Ensembl" id="ENSPNYT00000008505.1">
    <property type="protein sequence ID" value="ENSPNYP00000008304.1"/>
    <property type="gene ID" value="ENSPNYG00000006359.1"/>
</dbReference>
<dbReference type="PANTHER" id="PTHR32215">
    <property type="entry name" value="CILIA- AND FLAGELLA-ASSOCIATED PROTEIN 57"/>
    <property type="match status" value="1"/>
</dbReference>
<sequence length="62" mass="7127">MSFVVAQSHFIFGVRTGVRNNLCFFDEQTVVFPSGNSCVCFNTVQRWQRFISGALIFRYGQI</sequence>
<accession>A0A3B4FF13</accession>
<proteinExistence type="predicted"/>
<reference evidence="1" key="1">
    <citation type="submission" date="2023-09" db="UniProtKB">
        <authorList>
            <consortium name="Ensembl"/>
        </authorList>
    </citation>
    <scope>IDENTIFICATION</scope>
</reference>
<organism evidence="1">
    <name type="scientific">Pundamilia nyererei</name>
    <dbReference type="NCBI Taxonomy" id="303518"/>
    <lineage>
        <taxon>Eukaryota</taxon>
        <taxon>Metazoa</taxon>
        <taxon>Chordata</taxon>
        <taxon>Craniata</taxon>
        <taxon>Vertebrata</taxon>
        <taxon>Euteleostomi</taxon>
        <taxon>Actinopterygii</taxon>
        <taxon>Neopterygii</taxon>
        <taxon>Teleostei</taxon>
        <taxon>Neoteleostei</taxon>
        <taxon>Acanthomorphata</taxon>
        <taxon>Ovalentaria</taxon>
        <taxon>Cichlomorphae</taxon>
        <taxon>Cichliformes</taxon>
        <taxon>Cichlidae</taxon>
        <taxon>African cichlids</taxon>
        <taxon>Pseudocrenilabrinae</taxon>
        <taxon>Haplochromini</taxon>
        <taxon>Pundamilia</taxon>
    </lineage>
</organism>
<dbReference type="STRING" id="303518.ENSPNYP00000008304"/>